<evidence type="ECO:0000259" key="7">
    <source>
        <dbReference type="PROSITE" id="PS51819"/>
    </source>
</evidence>
<comment type="cofactor">
    <cofactor evidence="6">
        <name>Mg(2+)</name>
        <dbReference type="ChEBI" id="CHEBI:18420"/>
    </cofactor>
</comment>
<dbReference type="PROSITE" id="PS51819">
    <property type="entry name" value="VOC"/>
    <property type="match status" value="1"/>
</dbReference>
<dbReference type="EC" id="2.5.1.-" evidence="6"/>
<evidence type="ECO:0000256" key="1">
    <source>
        <dbReference type="ARBA" id="ARBA00022490"/>
    </source>
</evidence>
<dbReference type="InterPro" id="IPR051332">
    <property type="entry name" value="Fosfomycin_Res_Enzymes"/>
</dbReference>
<evidence type="ECO:0000256" key="2">
    <source>
        <dbReference type="ARBA" id="ARBA00022679"/>
    </source>
</evidence>
<dbReference type="NCBIfam" id="NF000493">
    <property type="entry name" value="Fos_BSH"/>
    <property type="match status" value="1"/>
</dbReference>
<dbReference type="Pfam" id="PF00903">
    <property type="entry name" value="Glyoxalase"/>
    <property type="match status" value="1"/>
</dbReference>
<comment type="function">
    <text evidence="6">Metallothiol transferase which confers resistance to fosfomycin by catalyzing the addition of a thiol cofactor to fosfomycin. L-cysteine is probably the physiological thiol donor.</text>
</comment>
<protein>
    <recommendedName>
        <fullName evidence="6">Metallothiol transferase FosB</fullName>
        <ecNumber evidence="6">2.5.1.-</ecNumber>
    </recommendedName>
    <alternativeName>
        <fullName evidence="6">Fosfomycin resistance protein</fullName>
    </alternativeName>
</protein>
<keyword evidence="5 6" id="KW-0046">Antibiotic resistance</keyword>
<dbReference type="AlphaFoldDB" id="A0A9Q8CDM7"/>
<feature type="binding site" evidence="6">
    <location>
        <position position="66"/>
    </location>
    <ligand>
        <name>Mg(2+)</name>
        <dbReference type="ChEBI" id="CHEBI:18420"/>
    </ligand>
</feature>
<dbReference type="Proteomes" id="UP000295280">
    <property type="component" value="Unassembled WGS sequence"/>
</dbReference>
<sequence length="140" mass="16631">MLKSINHICFSVSNLNDSIHFYKNILRGELLVSGKTTAYLIVGGLWIALNEETDIPRDEIQFSYTHIAFSIEEDEFYEWYQRLKENNVNILEGRNRDVRDKMSIYFTDPDGHKLELHTGTLKDRLNYYKETKPHMTFYDE</sequence>
<feature type="binding site" evidence="6">
    <location>
        <position position="115"/>
    </location>
    <ligand>
        <name>Mg(2+)</name>
        <dbReference type="ChEBI" id="CHEBI:18420"/>
    </ligand>
</feature>
<dbReference type="PANTHER" id="PTHR36113">
    <property type="entry name" value="LYASE, PUTATIVE-RELATED-RELATED"/>
    <property type="match status" value="1"/>
</dbReference>
<evidence type="ECO:0000256" key="5">
    <source>
        <dbReference type="ARBA" id="ARBA00023251"/>
    </source>
</evidence>
<keyword evidence="2 6" id="KW-0808">Transferase</keyword>
<evidence type="ECO:0000256" key="3">
    <source>
        <dbReference type="ARBA" id="ARBA00022723"/>
    </source>
</evidence>
<dbReference type="InterPro" id="IPR004360">
    <property type="entry name" value="Glyas_Fos-R_dOase_dom"/>
</dbReference>
<dbReference type="InterPro" id="IPR022858">
    <property type="entry name" value="Metallothiol_Trafse_FosB"/>
</dbReference>
<feature type="binding site" evidence="6">
    <location>
        <position position="7"/>
    </location>
    <ligand>
        <name>Mg(2+)</name>
        <dbReference type="ChEBI" id="CHEBI:18420"/>
    </ligand>
</feature>
<dbReference type="EMBL" id="SCWD01000003">
    <property type="protein sequence ID" value="TDM00818.1"/>
    <property type="molecule type" value="Genomic_DNA"/>
</dbReference>
<accession>A0A9Q8CDM7</accession>
<evidence type="ECO:0000256" key="4">
    <source>
        <dbReference type="ARBA" id="ARBA00022842"/>
    </source>
</evidence>
<feature type="domain" description="VOC" evidence="7">
    <location>
        <begin position="4"/>
        <end position="119"/>
    </location>
</feature>
<dbReference type="NCBIfam" id="NF040802">
    <property type="entry name" value="Fos_BSH_FosY"/>
    <property type="match status" value="1"/>
</dbReference>
<keyword evidence="9" id="KW-1185">Reference proteome</keyword>
<gene>
    <name evidence="6 8" type="primary">fosB</name>
    <name evidence="8" type="ORF">ERX40_08380</name>
</gene>
<keyword evidence="4 6" id="KW-0460">Magnesium</keyword>
<organism evidence="8 9">
    <name type="scientific">Macrococcus carouselicus</name>
    <dbReference type="NCBI Taxonomy" id="69969"/>
    <lineage>
        <taxon>Bacteria</taxon>
        <taxon>Bacillati</taxon>
        <taxon>Bacillota</taxon>
        <taxon>Bacilli</taxon>
        <taxon>Bacillales</taxon>
        <taxon>Staphylococcaceae</taxon>
        <taxon>Macrococcus</taxon>
    </lineage>
</organism>
<name>A0A9Q8CDM7_9STAP</name>
<dbReference type="InterPro" id="IPR029068">
    <property type="entry name" value="Glyas_Bleomycin-R_OHBP_Dase"/>
</dbReference>
<evidence type="ECO:0000256" key="6">
    <source>
        <dbReference type="HAMAP-Rule" id="MF_01512"/>
    </source>
</evidence>
<dbReference type="GO" id="GO:0016765">
    <property type="term" value="F:transferase activity, transferring alkyl or aryl (other than methyl) groups"/>
    <property type="evidence" value="ECO:0007669"/>
    <property type="project" value="UniProtKB-UniRule"/>
</dbReference>
<comment type="caution">
    <text evidence="8">The sequence shown here is derived from an EMBL/GenBank/DDBJ whole genome shotgun (WGS) entry which is preliminary data.</text>
</comment>
<dbReference type="RefSeq" id="WP_031783936.1">
    <property type="nucleotide sequence ID" value="NZ_SCWD01000003.1"/>
</dbReference>
<dbReference type="OrthoDB" id="192739at2"/>
<dbReference type="InterPro" id="IPR037523">
    <property type="entry name" value="VOC_core"/>
</dbReference>
<dbReference type="HAMAP" id="MF_01512">
    <property type="entry name" value="FosB"/>
    <property type="match status" value="1"/>
</dbReference>
<proteinExistence type="inferred from homology"/>
<dbReference type="GO" id="GO:0046677">
    <property type="term" value="P:response to antibiotic"/>
    <property type="evidence" value="ECO:0007669"/>
    <property type="project" value="UniProtKB-UniRule"/>
</dbReference>
<dbReference type="PANTHER" id="PTHR36113:SF6">
    <property type="entry name" value="FOSFOMYCIN RESISTANCE PROTEIN FOSX"/>
    <property type="match status" value="1"/>
</dbReference>
<evidence type="ECO:0000313" key="8">
    <source>
        <dbReference type="EMBL" id="TDM00818.1"/>
    </source>
</evidence>
<dbReference type="SUPFAM" id="SSF54593">
    <property type="entry name" value="Glyoxalase/Bleomycin resistance protein/Dihydroxybiphenyl dioxygenase"/>
    <property type="match status" value="1"/>
</dbReference>
<dbReference type="CDD" id="cd08363">
    <property type="entry name" value="FosB"/>
    <property type="match status" value="1"/>
</dbReference>
<keyword evidence="3 6" id="KW-0479">Metal-binding</keyword>
<keyword evidence="1 6" id="KW-0963">Cytoplasm</keyword>
<comment type="subcellular location">
    <subcellularLocation>
        <location evidence="6">Cytoplasm</location>
    </subcellularLocation>
</comment>
<dbReference type="NCBIfam" id="NF003152">
    <property type="entry name" value="PRK04101.1"/>
    <property type="match status" value="1"/>
</dbReference>
<reference evidence="8 9" key="1">
    <citation type="submission" date="2019-01" db="EMBL/GenBank/DDBJ databases">
        <title>Draft genome sequences of the type strains of six Macrococcus species.</title>
        <authorList>
            <person name="Mazhar S."/>
            <person name="Altermann E."/>
            <person name="Hill C."/>
            <person name="Mcauliffe O."/>
        </authorList>
    </citation>
    <scope>NUCLEOTIDE SEQUENCE [LARGE SCALE GENOMIC DNA]</scope>
    <source>
        <strain evidence="8 9">ATCC 51828</strain>
    </source>
</reference>
<dbReference type="SMR" id="A0A9Q8CDM7"/>
<comment type="similarity">
    <text evidence="6">Belongs to the fosfomycin resistance protein family. FosB subfamily.</text>
</comment>
<dbReference type="Gene3D" id="3.10.180.10">
    <property type="entry name" value="2,3-Dihydroxybiphenyl 1,2-Dioxygenase, domain 1"/>
    <property type="match status" value="1"/>
</dbReference>
<evidence type="ECO:0000313" key="9">
    <source>
        <dbReference type="Proteomes" id="UP000295280"/>
    </source>
</evidence>
<dbReference type="GO" id="GO:0005737">
    <property type="term" value="C:cytoplasm"/>
    <property type="evidence" value="ECO:0007669"/>
    <property type="project" value="UniProtKB-SubCell"/>
</dbReference>
<comment type="subunit">
    <text evidence="6">Homodimer.</text>
</comment>
<dbReference type="GO" id="GO:0000287">
    <property type="term" value="F:magnesium ion binding"/>
    <property type="evidence" value="ECO:0007669"/>
    <property type="project" value="UniProtKB-UniRule"/>
</dbReference>